<evidence type="ECO:0000256" key="1">
    <source>
        <dbReference type="SAM" id="MobiDB-lite"/>
    </source>
</evidence>
<feature type="compositionally biased region" description="Polar residues" evidence="1">
    <location>
        <begin position="166"/>
        <end position="175"/>
    </location>
</feature>
<name>A0A1I7T7E0_9PELO</name>
<keyword evidence="3" id="KW-1185">Reference proteome</keyword>
<evidence type="ECO:0000259" key="2">
    <source>
        <dbReference type="Pfam" id="PF04824"/>
    </source>
</evidence>
<dbReference type="SUPFAM" id="SSF46785">
    <property type="entry name" value="Winged helix' DNA-binding domain"/>
    <property type="match status" value="1"/>
</dbReference>
<accession>A0A1I7T7E0</accession>
<dbReference type="STRING" id="1561998.A0A1I7T7E0"/>
<feature type="domain" description="Rad21/Rec8-like protein C-terminal eukaryotic" evidence="2">
    <location>
        <begin position="204"/>
        <end position="241"/>
    </location>
</feature>
<organism evidence="3 4">
    <name type="scientific">Caenorhabditis tropicalis</name>
    <dbReference type="NCBI Taxonomy" id="1561998"/>
    <lineage>
        <taxon>Eukaryota</taxon>
        <taxon>Metazoa</taxon>
        <taxon>Ecdysozoa</taxon>
        <taxon>Nematoda</taxon>
        <taxon>Chromadorea</taxon>
        <taxon>Rhabditida</taxon>
        <taxon>Rhabditina</taxon>
        <taxon>Rhabditomorpha</taxon>
        <taxon>Rhabditoidea</taxon>
        <taxon>Rhabditidae</taxon>
        <taxon>Peloderinae</taxon>
        <taxon>Caenorhabditis</taxon>
    </lineage>
</organism>
<proteinExistence type="predicted"/>
<dbReference type="InterPro" id="IPR006909">
    <property type="entry name" value="Rad21/Rec8_C_eu"/>
</dbReference>
<dbReference type="Proteomes" id="UP000095282">
    <property type="component" value="Unplaced"/>
</dbReference>
<feature type="compositionally biased region" description="Basic and acidic residues" evidence="1">
    <location>
        <begin position="151"/>
        <end position="165"/>
    </location>
</feature>
<protein>
    <submittedName>
        <fullName evidence="4">Rad21_Rec8 domain-containing protein</fullName>
    </submittedName>
</protein>
<dbReference type="eggNOG" id="ENOG502TFU3">
    <property type="taxonomic scope" value="Eukaryota"/>
</dbReference>
<dbReference type="WBParaSite" id="Csp11.Scaffold529.g3137.t1">
    <property type="protein sequence ID" value="Csp11.Scaffold529.g3137.t1"/>
    <property type="gene ID" value="Csp11.Scaffold529.g3137"/>
</dbReference>
<dbReference type="AlphaFoldDB" id="A0A1I7T7E0"/>
<feature type="region of interest" description="Disordered" evidence="1">
    <location>
        <begin position="151"/>
        <end position="176"/>
    </location>
</feature>
<dbReference type="InterPro" id="IPR036390">
    <property type="entry name" value="WH_DNA-bd_sf"/>
</dbReference>
<evidence type="ECO:0000313" key="4">
    <source>
        <dbReference type="WBParaSite" id="Csp11.Scaffold529.g3137.t1"/>
    </source>
</evidence>
<sequence length="264" mass="30574">MHRLMEDCSELHHRNTSVFLPTQRAKTPAKDLLQNVPFLFQKGCNKDLLELFQRRPTKYVAFNGVEEVEEEEEQAPRLETLEPIELSQLKFKQATLNPTPRESPVHRPEYAFDMEMVEQPRHEEPPVSSHEQIQNHGFMDDAILEEVRRDQYEEQTADRFSDRNGPRSSPPSNDKSAAEIRETMLAEMYSKSPFGIHLDSLLDLENSTAREAARTFYVALELLKERQIKVNQIDAFGPIDLWISGHDSEDLMELAESEMGDEDF</sequence>
<dbReference type="Pfam" id="PF04824">
    <property type="entry name" value="Rad21_Rec8"/>
    <property type="match status" value="1"/>
</dbReference>
<reference evidence="4" key="1">
    <citation type="submission" date="2016-11" db="UniProtKB">
        <authorList>
            <consortium name="WormBaseParasite"/>
        </authorList>
    </citation>
    <scope>IDENTIFICATION</scope>
</reference>
<evidence type="ECO:0000313" key="3">
    <source>
        <dbReference type="Proteomes" id="UP000095282"/>
    </source>
</evidence>